<evidence type="ECO:0000313" key="5">
    <source>
        <dbReference type="EMBL" id="POS74990.1"/>
    </source>
</evidence>
<dbReference type="Pfam" id="PF10203">
    <property type="entry name" value="Pet191_N"/>
    <property type="match status" value="1"/>
</dbReference>
<feature type="region of interest" description="Disordered" evidence="3">
    <location>
        <begin position="135"/>
        <end position="177"/>
    </location>
</feature>
<keyword evidence="4" id="KW-0732">Signal</keyword>
<keyword evidence="6" id="KW-1185">Reference proteome</keyword>
<protein>
    <submittedName>
        <fullName evidence="5">Cytochrome-1</fullName>
    </submittedName>
</protein>
<gene>
    <name evidence="5" type="ORF">DHEL01_v206612</name>
</gene>
<keyword evidence="2" id="KW-1015">Disulfide bond</keyword>
<evidence type="ECO:0000256" key="2">
    <source>
        <dbReference type="ARBA" id="ARBA00023157"/>
    </source>
</evidence>
<dbReference type="InParanoid" id="A0A2P5HXL0"/>
<feature type="compositionally biased region" description="Basic and acidic residues" evidence="3">
    <location>
        <begin position="343"/>
        <end position="370"/>
    </location>
</feature>
<comment type="similarity">
    <text evidence="1">Belongs to the PET191 family.</text>
</comment>
<comment type="caution">
    <text evidence="5">The sequence shown here is derived from an EMBL/GenBank/DDBJ whole genome shotgun (WGS) entry which is preliminary data.</text>
</comment>
<evidence type="ECO:0000256" key="1">
    <source>
        <dbReference type="ARBA" id="ARBA00007785"/>
    </source>
</evidence>
<dbReference type="STRING" id="158607.A0A2P5HXL0"/>
<dbReference type="Proteomes" id="UP000094444">
    <property type="component" value="Unassembled WGS sequence"/>
</dbReference>
<dbReference type="OrthoDB" id="282149at2759"/>
<feature type="region of interest" description="Disordered" evidence="3">
    <location>
        <begin position="336"/>
        <end position="370"/>
    </location>
</feature>
<reference evidence="5" key="1">
    <citation type="submission" date="2017-09" db="EMBL/GenBank/DDBJ databases">
        <title>Polyketide synthases of a Diaporthe helianthi virulent isolate.</title>
        <authorList>
            <person name="Baroncelli R."/>
        </authorList>
    </citation>
    <scope>NUCLEOTIDE SEQUENCE [LARGE SCALE GENOMIC DNA]</scope>
    <source>
        <strain evidence="5">7/96</strain>
    </source>
</reference>
<feature type="region of interest" description="Disordered" evidence="3">
    <location>
        <begin position="189"/>
        <end position="232"/>
    </location>
</feature>
<evidence type="ECO:0000256" key="3">
    <source>
        <dbReference type="SAM" id="MobiDB-lite"/>
    </source>
</evidence>
<evidence type="ECO:0000313" key="6">
    <source>
        <dbReference type="Proteomes" id="UP000094444"/>
    </source>
</evidence>
<dbReference type="PANTHER" id="PTHR28627:SF1">
    <property type="entry name" value="CYTOCHROME C OXIDASE ASSEMBLY FACTOR 5"/>
    <property type="match status" value="1"/>
</dbReference>
<proteinExistence type="inferred from homology"/>
<evidence type="ECO:0000256" key="4">
    <source>
        <dbReference type="SAM" id="SignalP"/>
    </source>
</evidence>
<feature type="chain" id="PRO_5015173243" evidence="4">
    <location>
        <begin position="26"/>
        <end position="370"/>
    </location>
</feature>
<dbReference type="EMBL" id="MAVT02000546">
    <property type="protein sequence ID" value="POS74990.1"/>
    <property type="molecule type" value="Genomic_DNA"/>
</dbReference>
<dbReference type="PANTHER" id="PTHR28627">
    <property type="entry name" value="CYTOCHROME C OXIDASE ASSEMBLY FACTOR 5"/>
    <property type="match status" value="1"/>
</dbReference>
<dbReference type="GO" id="GO:0005739">
    <property type="term" value="C:mitochondrion"/>
    <property type="evidence" value="ECO:0007669"/>
    <property type="project" value="TreeGrafter"/>
</dbReference>
<name>A0A2P5HXL0_DIAHE</name>
<dbReference type="GO" id="GO:0033617">
    <property type="term" value="P:mitochondrial respiratory chain complex IV assembly"/>
    <property type="evidence" value="ECO:0007669"/>
    <property type="project" value="TreeGrafter"/>
</dbReference>
<sequence length="370" mass="38339">MASHLPHVMASALFLAASLIGSVSAATPTNGVEFLFPTQGITFHHNDYVQVQYTSEFEAPWLYTFCRAASGSVSQKQDQGVGGYNSTALIKLSWSGSDTPCWFNLKPSAGAAVGKGANSDNWSFDMSERAATTAALSTSASPTPTPSVTSLSSSSPTTKTASETSTQTSSDVSTATLPDETTAAVSLAAEPTPKASDASVETVSHGPTSDSDGLATSTTSAAAETSSASSTGLSMGAQIGTGIGVAIAGAALAQCLQESECVMVQRNSAADCLRSPLAETLPTKCQQLKKGFGECRRGMIDMRKRFRGNQPAAFKNLQESDATGEGYQLYAGKSAFGGTRGETAGDGKAPPDWRDLENAKYRSELESKKS</sequence>
<dbReference type="AlphaFoldDB" id="A0A2P5HXL0"/>
<accession>A0A2P5HXL0</accession>
<organism evidence="5 6">
    <name type="scientific">Diaporthe helianthi</name>
    <dbReference type="NCBI Taxonomy" id="158607"/>
    <lineage>
        <taxon>Eukaryota</taxon>
        <taxon>Fungi</taxon>
        <taxon>Dikarya</taxon>
        <taxon>Ascomycota</taxon>
        <taxon>Pezizomycotina</taxon>
        <taxon>Sordariomycetes</taxon>
        <taxon>Sordariomycetidae</taxon>
        <taxon>Diaporthales</taxon>
        <taxon>Diaporthaceae</taxon>
        <taxon>Diaporthe</taxon>
    </lineage>
</organism>
<feature type="signal peptide" evidence="4">
    <location>
        <begin position="1"/>
        <end position="25"/>
    </location>
</feature>
<feature type="compositionally biased region" description="Low complexity" evidence="3">
    <location>
        <begin position="208"/>
        <end position="232"/>
    </location>
</feature>
<feature type="compositionally biased region" description="Low complexity" evidence="3">
    <location>
        <begin position="135"/>
        <end position="170"/>
    </location>
</feature>
<dbReference type="InterPro" id="IPR018793">
    <property type="entry name" value="Cyt_c_oxidase_assmbl_Pet191"/>
</dbReference>